<gene>
    <name evidence="3" type="ORF">EVOR1521_LOCUS15949</name>
</gene>
<dbReference type="Proteomes" id="UP001178507">
    <property type="component" value="Unassembled WGS sequence"/>
</dbReference>
<organism evidence="3 4">
    <name type="scientific">Effrenium voratum</name>
    <dbReference type="NCBI Taxonomy" id="2562239"/>
    <lineage>
        <taxon>Eukaryota</taxon>
        <taxon>Sar</taxon>
        <taxon>Alveolata</taxon>
        <taxon>Dinophyceae</taxon>
        <taxon>Suessiales</taxon>
        <taxon>Symbiodiniaceae</taxon>
        <taxon>Effrenium</taxon>
    </lineage>
</organism>
<keyword evidence="2" id="KW-0732">Signal</keyword>
<evidence type="ECO:0000256" key="1">
    <source>
        <dbReference type="SAM" id="MobiDB-lite"/>
    </source>
</evidence>
<feature type="region of interest" description="Disordered" evidence="1">
    <location>
        <begin position="45"/>
        <end position="66"/>
    </location>
</feature>
<proteinExistence type="predicted"/>
<comment type="caution">
    <text evidence="3">The sequence shown here is derived from an EMBL/GenBank/DDBJ whole genome shotgun (WGS) entry which is preliminary data.</text>
</comment>
<feature type="chain" id="PRO_5041439315" evidence="2">
    <location>
        <begin position="20"/>
        <end position="847"/>
    </location>
</feature>
<name>A0AA36N0W8_9DINO</name>
<protein>
    <submittedName>
        <fullName evidence="3">Uncharacterized protein</fullName>
    </submittedName>
</protein>
<reference evidence="3" key="1">
    <citation type="submission" date="2023-08" db="EMBL/GenBank/DDBJ databases">
        <authorList>
            <person name="Chen Y."/>
            <person name="Shah S."/>
            <person name="Dougan E. K."/>
            <person name="Thang M."/>
            <person name="Chan C."/>
        </authorList>
    </citation>
    <scope>NUCLEOTIDE SEQUENCE</scope>
</reference>
<dbReference type="GO" id="GO:0042645">
    <property type="term" value="C:mitochondrial nucleoid"/>
    <property type="evidence" value="ECO:0007669"/>
    <property type="project" value="TreeGrafter"/>
</dbReference>
<sequence>MAMWCTYASLAGLASLARLHEVWDYAFEKTEACAEKEEAIALGLQAAPASEPAELERRPEAQQDAPEVVEDSAELDVAPPVVQDSTQAPVRQVEASPNAVQSAVVMGQLAPQPFACHAPEECSYASTIPGFTTSVMKMQHADALAVASVWDDLGAEKGLFNEKDSWRDYRGLKQRGLRPDRFPDWRRKNGEGALWAHSAPEWATARLNGSDSGWEEAIAEEDAWKDLFANPDSWKDYREGKQNPRFPDFKRDDGQALWLDSWSTPDWVSSKLQDNDQVWTTETQNVPGGTGASTGTKPKDKEMEELWNHLFANGDSWKDYREGKQNPRFPDFKRDDGQALWLDSWSTPDWVSSKLQDNDQVWTTETQNVPGGTGASTGTKPKDKEMEELWKDLFANGDSWKDYREGKQNPRFPDFKRDDDQALWLDSWSTPDWVSSKLQDNDQVWTTETQNVPGGTGASTGTKPKDKEIEELWKDLFANRDSWKDYREGKQNPRFPDFKRDDDQALWLDSWSTPDWVSSKLQDNDQVWTTETQNVPGGTGASTGTKPKDKEMEELWKDLFANRDSWKDYREGKQNPRFPDFKRDDDQALWLDSWSTPDWVSSKLQDNGQVWTTETQNVPGETAGTSTRASTRSKPADKIQEELWNDLFADPDTWTDYRKGKQSPRFPDFKRDDGQSLWVDSWSTPDWVASELKEDMWAQGSRTEPASDQWSDLLKSPHLWVDHRHSKRSEKYPDFIKVDGTALWLGSSSTPDWVGEKLKDVAGFAQEGDGKATPKARATDPEEIDRLWKALLGPKENGWLDYRERKIQGADPPDHPDFLNANTQDGLWLADAPDWAVPQQSRSKRAR</sequence>
<dbReference type="InterPro" id="IPR011344">
    <property type="entry name" value="ssDNA-bd"/>
</dbReference>
<dbReference type="GO" id="GO:0006264">
    <property type="term" value="P:mitochondrial DNA replication"/>
    <property type="evidence" value="ECO:0007669"/>
    <property type="project" value="TreeGrafter"/>
</dbReference>
<evidence type="ECO:0000313" key="4">
    <source>
        <dbReference type="Proteomes" id="UP001178507"/>
    </source>
</evidence>
<feature type="region of interest" description="Disordered" evidence="1">
    <location>
        <begin position="607"/>
        <end position="636"/>
    </location>
</feature>
<dbReference type="EMBL" id="CAUJNA010002101">
    <property type="protein sequence ID" value="CAJ1390561.1"/>
    <property type="molecule type" value="Genomic_DNA"/>
</dbReference>
<feature type="signal peptide" evidence="2">
    <location>
        <begin position="1"/>
        <end position="19"/>
    </location>
</feature>
<feature type="compositionally biased region" description="Low complexity" evidence="1">
    <location>
        <begin position="622"/>
        <end position="633"/>
    </location>
</feature>
<feature type="region of interest" description="Disordered" evidence="1">
    <location>
        <begin position="447"/>
        <end position="466"/>
    </location>
</feature>
<dbReference type="AlphaFoldDB" id="A0AA36N0W8"/>
<feature type="region of interest" description="Disordered" evidence="1">
    <location>
        <begin position="530"/>
        <end position="549"/>
    </location>
</feature>
<accession>A0AA36N0W8</accession>
<dbReference type="GO" id="GO:0003697">
    <property type="term" value="F:single-stranded DNA binding"/>
    <property type="evidence" value="ECO:0007669"/>
    <property type="project" value="InterPro"/>
</dbReference>
<dbReference type="PANTHER" id="PTHR10302">
    <property type="entry name" value="SINGLE-STRANDED DNA-BINDING PROTEIN"/>
    <property type="match status" value="1"/>
</dbReference>
<evidence type="ECO:0000256" key="2">
    <source>
        <dbReference type="SAM" id="SignalP"/>
    </source>
</evidence>
<dbReference type="PANTHER" id="PTHR10302:SF0">
    <property type="entry name" value="SINGLE-STRANDED DNA-BINDING PROTEIN, MITOCHONDRIAL"/>
    <property type="match status" value="1"/>
</dbReference>
<keyword evidence="4" id="KW-1185">Reference proteome</keyword>
<evidence type="ECO:0000313" key="3">
    <source>
        <dbReference type="EMBL" id="CAJ1390561.1"/>
    </source>
</evidence>
<feature type="compositionally biased region" description="Polar residues" evidence="1">
    <location>
        <begin position="607"/>
        <end position="619"/>
    </location>
</feature>